<sequence length="135" mass="15119">MPAQPTQAEATPVQQPQTTQVQQPQPVGKYYIQFIATPVSSLNKTKVPLDFEVFETISLGRSPENVLMIPDNEISRRHALLYREGDNLYIEDLNSTNGTYVYDGKVFQAVKGKMLLPKNAVVKLGNSTIIKIVRE</sequence>
<gene>
    <name evidence="3" type="ORF">MetMK1DRAFT_00025910</name>
</gene>
<proteinExistence type="predicted"/>
<dbReference type="EMBL" id="JH597770">
    <property type="protein sequence ID" value="EHP68168.1"/>
    <property type="molecule type" value="Genomic_DNA"/>
</dbReference>
<dbReference type="CDD" id="cd22680">
    <property type="entry name" value="FHA_ArnA-like"/>
    <property type="match status" value="1"/>
</dbReference>
<dbReference type="PANTHER" id="PTHR23308">
    <property type="entry name" value="NUCLEAR INHIBITOR OF PROTEIN PHOSPHATASE-1"/>
    <property type="match status" value="1"/>
</dbReference>
<evidence type="ECO:0000256" key="1">
    <source>
        <dbReference type="SAM" id="MobiDB-lite"/>
    </source>
</evidence>
<dbReference type="PROSITE" id="PS50006">
    <property type="entry name" value="FHA_DOMAIN"/>
    <property type="match status" value="1"/>
</dbReference>
<evidence type="ECO:0000313" key="3">
    <source>
        <dbReference type="EMBL" id="EHP68168.1"/>
    </source>
</evidence>
<name>H2C7P2_9CREN</name>
<feature type="region of interest" description="Disordered" evidence="1">
    <location>
        <begin position="1"/>
        <end position="22"/>
    </location>
</feature>
<dbReference type="AlphaFoldDB" id="H2C7P2"/>
<feature type="domain" description="FHA" evidence="2">
    <location>
        <begin position="57"/>
        <end position="106"/>
    </location>
</feature>
<evidence type="ECO:0000313" key="4">
    <source>
        <dbReference type="Proteomes" id="UP000003980"/>
    </source>
</evidence>
<reference evidence="3 4" key="1">
    <citation type="submission" date="2012-01" db="EMBL/GenBank/DDBJ databases">
        <title>Improved High-Quality Draft sequence of Metallosphaera yellowstonensis MK1.</title>
        <authorList>
            <consortium name="US DOE Joint Genome Institute"/>
            <person name="Lucas S."/>
            <person name="Han J."/>
            <person name="Cheng J.-F."/>
            <person name="Goodwin L."/>
            <person name="Pitluck S."/>
            <person name="Peters L."/>
            <person name="Teshima H."/>
            <person name="Detter J.C."/>
            <person name="Han C."/>
            <person name="Tapia R."/>
            <person name="Land M."/>
            <person name="Hauser L."/>
            <person name="Kyrpides N."/>
            <person name="Kozubal M."/>
            <person name="Macur R.E."/>
            <person name="Jay Z."/>
            <person name="Inskeep W."/>
            <person name="Woyke T."/>
        </authorList>
    </citation>
    <scope>NUCLEOTIDE SEQUENCE [LARGE SCALE GENOMIC DNA]</scope>
    <source>
        <strain evidence="3 4">MK1</strain>
    </source>
</reference>
<dbReference type="SMART" id="SM00240">
    <property type="entry name" value="FHA"/>
    <property type="match status" value="1"/>
</dbReference>
<dbReference type="SUPFAM" id="SSF49879">
    <property type="entry name" value="SMAD/FHA domain"/>
    <property type="match status" value="1"/>
</dbReference>
<dbReference type="InterPro" id="IPR000253">
    <property type="entry name" value="FHA_dom"/>
</dbReference>
<dbReference type="InterPro" id="IPR050923">
    <property type="entry name" value="Cell_Proc_Reg/RNA_Proc"/>
</dbReference>
<dbReference type="InterPro" id="IPR008984">
    <property type="entry name" value="SMAD_FHA_dom_sf"/>
</dbReference>
<protein>
    <submittedName>
        <fullName evidence="3">FHA domain-containing protein</fullName>
    </submittedName>
</protein>
<dbReference type="Proteomes" id="UP000003980">
    <property type="component" value="Unassembled WGS sequence"/>
</dbReference>
<keyword evidence="4" id="KW-1185">Reference proteome</keyword>
<dbReference type="eggNOG" id="arCOG05332">
    <property type="taxonomic scope" value="Archaea"/>
</dbReference>
<organism evidence="3 4">
    <name type="scientific">Metallosphaera yellowstonensis MK1</name>
    <dbReference type="NCBI Taxonomy" id="671065"/>
    <lineage>
        <taxon>Archaea</taxon>
        <taxon>Thermoproteota</taxon>
        <taxon>Thermoprotei</taxon>
        <taxon>Sulfolobales</taxon>
        <taxon>Sulfolobaceae</taxon>
        <taxon>Metallosphaera</taxon>
    </lineage>
</organism>
<dbReference type="HOGENOM" id="CLU_148442_0_0_2"/>
<dbReference type="Gene3D" id="2.60.200.20">
    <property type="match status" value="1"/>
</dbReference>
<evidence type="ECO:0000259" key="2">
    <source>
        <dbReference type="PROSITE" id="PS50006"/>
    </source>
</evidence>
<dbReference type="STRING" id="671065.MetMK1DRAFT_00025910"/>
<dbReference type="Pfam" id="PF00498">
    <property type="entry name" value="FHA"/>
    <property type="match status" value="1"/>
</dbReference>
<accession>H2C7P2</accession>